<accession>A0A0G1IY77</accession>
<evidence type="ECO:0000313" key="2">
    <source>
        <dbReference type="Proteomes" id="UP000034652"/>
    </source>
</evidence>
<organism evidence="1 2">
    <name type="scientific">Candidatus Giovannonibacteria bacterium GW2011_GWA1_44_29</name>
    <dbReference type="NCBI Taxonomy" id="1618646"/>
    <lineage>
        <taxon>Bacteria</taxon>
        <taxon>Candidatus Giovannoniibacteriota</taxon>
    </lineage>
</organism>
<gene>
    <name evidence="1" type="ORF">UW57_C0004G0053</name>
</gene>
<evidence type="ECO:0000313" key="1">
    <source>
        <dbReference type="EMBL" id="KKT63943.1"/>
    </source>
</evidence>
<name>A0A0G1IY77_9BACT</name>
<proteinExistence type="predicted"/>
<dbReference type="AlphaFoldDB" id="A0A0G1IY77"/>
<reference evidence="1 2" key="1">
    <citation type="journal article" date="2015" name="Nature">
        <title>rRNA introns, odd ribosomes, and small enigmatic genomes across a large radiation of phyla.</title>
        <authorList>
            <person name="Brown C.T."/>
            <person name="Hug L.A."/>
            <person name="Thomas B.C."/>
            <person name="Sharon I."/>
            <person name="Castelle C.J."/>
            <person name="Singh A."/>
            <person name="Wilkins M.J."/>
            <person name="Williams K.H."/>
            <person name="Banfield J.F."/>
        </authorList>
    </citation>
    <scope>NUCLEOTIDE SEQUENCE [LARGE SCALE GENOMIC DNA]</scope>
</reference>
<dbReference type="STRING" id="1618646.UW57_C0004G0053"/>
<protein>
    <submittedName>
        <fullName evidence="1">Uncharacterized protein</fullName>
    </submittedName>
</protein>
<dbReference type="Proteomes" id="UP000034652">
    <property type="component" value="Unassembled WGS sequence"/>
</dbReference>
<sequence length="107" mass="12172">MKVMVYPKGEIAIKLDGDFTMQEMVAIKKRIREDNGFRLFLVHTTEEQQFVVPIDTIRELGVDIGTFLRRVVATVLDIGDETKESIRNISQIPDIVHQAVAIVFRSA</sequence>
<comment type="caution">
    <text evidence="1">The sequence shown here is derived from an EMBL/GenBank/DDBJ whole genome shotgun (WGS) entry which is preliminary data.</text>
</comment>
<dbReference type="EMBL" id="LCIV01000004">
    <property type="protein sequence ID" value="KKT63943.1"/>
    <property type="molecule type" value="Genomic_DNA"/>
</dbReference>